<dbReference type="Proteomes" id="UP000533637">
    <property type="component" value="Unassembled WGS sequence"/>
</dbReference>
<sequence length="78" mass="8517">MMWIKRESGVNPGQSRCCEAPFNILKTTNATDDSVDSGELTVDSFSVSILSVNCYLSTVNYCVGKASGWESVRRPAVH</sequence>
<evidence type="ECO:0000313" key="1">
    <source>
        <dbReference type="EMBL" id="MBB4620292.1"/>
    </source>
</evidence>
<evidence type="ECO:0000313" key="2">
    <source>
        <dbReference type="Proteomes" id="UP000533637"/>
    </source>
</evidence>
<protein>
    <submittedName>
        <fullName evidence="1">Uncharacterized protein</fullName>
    </submittedName>
</protein>
<proteinExistence type="predicted"/>
<name>A0ABR6KHC7_9BACT</name>
<keyword evidence="2" id="KW-1185">Reference proteome</keyword>
<dbReference type="EMBL" id="JACHOC010000001">
    <property type="protein sequence ID" value="MBB4620292.1"/>
    <property type="molecule type" value="Genomic_DNA"/>
</dbReference>
<comment type="caution">
    <text evidence="1">The sequence shown here is derived from an EMBL/GenBank/DDBJ whole genome shotgun (WGS) entry which is preliminary data.</text>
</comment>
<reference evidence="1 2" key="1">
    <citation type="submission" date="2020-08" db="EMBL/GenBank/DDBJ databases">
        <title>Genomic Encyclopedia of Type Strains, Phase IV (KMG-IV): sequencing the most valuable type-strain genomes for metagenomic binning, comparative biology and taxonomic classification.</title>
        <authorList>
            <person name="Goeker M."/>
        </authorList>
    </citation>
    <scope>NUCLEOTIDE SEQUENCE [LARGE SCALE GENOMIC DNA]</scope>
    <source>
        <strain evidence="1 2">DSM 102983</strain>
    </source>
</reference>
<gene>
    <name evidence="1" type="ORF">GGQ57_000166</name>
</gene>
<accession>A0ABR6KHC7</accession>
<organism evidence="1 2">
    <name type="scientific">Parabacteroides faecis</name>
    <dbReference type="NCBI Taxonomy" id="1217282"/>
    <lineage>
        <taxon>Bacteria</taxon>
        <taxon>Pseudomonadati</taxon>
        <taxon>Bacteroidota</taxon>
        <taxon>Bacteroidia</taxon>
        <taxon>Bacteroidales</taxon>
        <taxon>Tannerellaceae</taxon>
        <taxon>Parabacteroides</taxon>
    </lineage>
</organism>